<evidence type="ECO:0000259" key="4">
    <source>
        <dbReference type="PROSITE" id="PS50885"/>
    </source>
</evidence>
<dbReference type="InterPro" id="IPR043128">
    <property type="entry name" value="Rev_trsase/Diguanyl_cyclase"/>
</dbReference>
<feature type="domain" description="HAMP" evidence="4">
    <location>
        <begin position="390"/>
        <end position="446"/>
    </location>
</feature>
<keyword evidence="3" id="KW-1133">Transmembrane helix</keyword>
<gene>
    <name evidence="6" type="ORF">NX02_16590</name>
</gene>
<dbReference type="PANTHER" id="PTHR45138">
    <property type="entry name" value="REGULATORY COMPONENTS OF SENSORY TRANSDUCTION SYSTEM"/>
    <property type="match status" value="1"/>
</dbReference>
<keyword evidence="3" id="KW-0812">Transmembrane</keyword>
<keyword evidence="3" id="KW-0472">Membrane</keyword>
<protein>
    <recommendedName>
        <fullName evidence="1">diguanylate cyclase</fullName>
        <ecNumber evidence="1">2.7.7.65</ecNumber>
    </recommendedName>
</protein>
<dbReference type="Gene3D" id="3.30.70.270">
    <property type="match status" value="1"/>
</dbReference>
<dbReference type="GO" id="GO:1902201">
    <property type="term" value="P:negative regulation of bacterial-type flagellum-dependent cell motility"/>
    <property type="evidence" value="ECO:0007669"/>
    <property type="project" value="TreeGrafter"/>
</dbReference>
<dbReference type="Gene3D" id="6.10.340.10">
    <property type="match status" value="1"/>
</dbReference>
<feature type="transmembrane region" description="Helical" evidence="3">
    <location>
        <begin position="587"/>
        <end position="609"/>
    </location>
</feature>
<dbReference type="FunFam" id="3.30.70.270:FF:000001">
    <property type="entry name" value="Diguanylate cyclase domain protein"/>
    <property type="match status" value="1"/>
</dbReference>
<dbReference type="InterPro" id="IPR029787">
    <property type="entry name" value="Nucleotide_cyclase"/>
</dbReference>
<evidence type="ECO:0000256" key="1">
    <source>
        <dbReference type="ARBA" id="ARBA00012528"/>
    </source>
</evidence>
<sequence length="634" mass="69621">MALQGPRNRSIAARATLLLSLVIGLIFVAAGVSVYFDIREQTLSQTLVQLDSYSGQVSALQESRFARLGAAHRNARALLLAELASGDSNENARLFNRLFPSDGRGARRSIDLLFDGGQTPFGFVRGVGAFVRAEPDMQEKSLLLAATRVAHAVGEGVRPDLKSLYFFTPDNALIMFAPDRKDQLRFYRKTAPPSLDFQGETFARISTPQANPRRETRCTPLVHILYDRTGRTWTTGCMTPVDVGGRHIGTWGTSLLLEDLLGATELDGPPGADVVLVSTEGMLIRHPRYTRQSRAGAEKLLDLTATRDPALQALWAFVQRHGSAPFVGRARGLHAYVAMRRIPTPGWYVMVMQDESVLRAAATRALIRVGITAALCLVIQAVVVALLLRRYVRQPLKRLAEQTRDLTSRIEPGPVADFDDDLGGDEVQRLAHDFAVMSTRLTEAHEGLERQVAKRTEQLREANAELARLADFDALTSLPNRRRMIRDIEARLASSDASSLYMLLLDIDFFKHVNDTYGHLAGDRLLADVAADARAVLHPDDLFGRIGGEEFMAMIEAESLGEAWERTEHLRETLAGRRRKLDGSSDVAVTVSIGIAAAFPGASFSALYATADAALYDAKRNGRNQCSFGDAVVD</sequence>
<dbReference type="EC" id="2.7.7.65" evidence="1"/>
<dbReference type="KEGG" id="ssan:NX02_16590"/>
<dbReference type="SMART" id="SM00304">
    <property type="entry name" value="HAMP"/>
    <property type="match status" value="1"/>
</dbReference>
<proteinExistence type="predicted"/>
<dbReference type="RefSeq" id="WP_025293192.1">
    <property type="nucleotide sequence ID" value="NZ_CP006644.1"/>
</dbReference>
<dbReference type="OrthoDB" id="384661at2"/>
<dbReference type="PANTHER" id="PTHR45138:SF9">
    <property type="entry name" value="DIGUANYLATE CYCLASE DGCM-RELATED"/>
    <property type="match status" value="1"/>
</dbReference>
<dbReference type="CDD" id="cd18774">
    <property type="entry name" value="PDC2_HK_sensor"/>
    <property type="match status" value="1"/>
</dbReference>
<dbReference type="InterPro" id="IPR003660">
    <property type="entry name" value="HAMP_dom"/>
</dbReference>
<dbReference type="PROSITE" id="PS50887">
    <property type="entry name" value="GGDEF"/>
    <property type="match status" value="1"/>
</dbReference>
<dbReference type="STRING" id="1123269.NX02_16590"/>
<dbReference type="AlphaFoldDB" id="W0AD53"/>
<dbReference type="GO" id="GO:0007165">
    <property type="term" value="P:signal transduction"/>
    <property type="evidence" value="ECO:0007669"/>
    <property type="project" value="InterPro"/>
</dbReference>
<dbReference type="Pfam" id="PF00672">
    <property type="entry name" value="HAMP"/>
    <property type="match status" value="1"/>
</dbReference>
<dbReference type="HOGENOM" id="CLU_431412_0_0_5"/>
<dbReference type="Proteomes" id="UP000018851">
    <property type="component" value="Chromosome"/>
</dbReference>
<dbReference type="NCBIfam" id="TIGR00254">
    <property type="entry name" value="GGDEF"/>
    <property type="match status" value="1"/>
</dbReference>
<dbReference type="EMBL" id="CP006644">
    <property type="protein sequence ID" value="AHE54996.1"/>
    <property type="molecule type" value="Genomic_DNA"/>
</dbReference>
<dbReference type="PROSITE" id="PS50885">
    <property type="entry name" value="HAMP"/>
    <property type="match status" value="1"/>
</dbReference>
<dbReference type="GO" id="GO:0005886">
    <property type="term" value="C:plasma membrane"/>
    <property type="evidence" value="ECO:0007669"/>
    <property type="project" value="TreeGrafter"/>
</dbReference>
<evidence type="ECO:0000259" key="5">
    <source>
        <dbReference type="PROSITE" id="PS50887"/>
    </source>
</evidence>
<dbReference type="GO" id="GO:0043709">
    <property type="term" value="P:cell adhesion involved in single-species biofilm formation"/>
    <property type="evidence" value="ECO:0007669"/>
    <property type="project" value="TreeGrafter"/>
</dbReference>
<accession>W0AD53</accession>
<organism evidence="6 7">
    <name type="scientific">Sphingomonas sanxanigenens DSM 19645 = NX02</name>
    <dbReference type="NCBI Taxonomy" id="1123269"/>
    <lineage>
        <taxon>Bacteria</taxon>
        <taxon>Pseudomonadati</taxon>
        <taxon>Pseudomonadota</taxon>
        <taxon>Alphaproteobacteria</taxon>
        <taxon>Sphingomonadales</taxon>
        <taxon>Sphingomonadaceae</taxon>
        <taxon>Sphingomonas</taxon>
    </lineage>
</organism>
<dbReference type="PATRIC" id="fig|1123269.5.peg.3248"/>
<dbReference type="Pfam" id="PF00990">
    <property type="entry name" value="GGDEF"/>
    <property type="match status" value="1"/>
</dbReference>
<dbReference type="InterPro" id="IPR000160">
    <property type="entry name" value="GGDEF_dom"/>
</dbReference>
<reference evidence="6 7" key="1">
    <citation type="submission" date="2013-07" db="EMBL/GenBank/DDBJ databases">
        <title>Completed genome of Sphingomonas sanxanigenens NX02.</title>
        <authorList>
            <person name="Ma T."/>
            <person name="Huang H."/>
            <person name="Wu M."/>
            <person name="Li X."/>
            <person name="Li G."/>
        </authorList>
    </citation>
    <scope>NUCLEOTIDE SEQUENCE [LARGE SCALE GENOMIC DNA]</scope>
    <source>
        <strain evidence="6 7">NX02</strain>
    </source>
</reference>
<evidence type="ECO:0000256" key="3">
    <source>
        <dbReference type="SAM" id="Phobius"/>
    </source>
</evidence>
<dbReference type="GO" id="GO:0052621">
    <property type="term" value="F:diguanylate cyclase activity"/>
    <property type="evidence" value="ECO:0007669"/>
    <property type="project" value="UniProtKB-EC"/>
</dbReference>
<feature type="domain" description="GGDEF" evidence="5">
    <location>
        <begin position="498"/>
        <end position="631"/>
    </location>
</feature>
<dbReference type="SMART" id="SM00267">
    <property type="entry name" value="GGDEF"/>
    <property type="match status" value="1"/>
</dbReference>
<dbReference type="InterPro" id="IPR050469">
    <property type="entry name" value="Diguanylate_Cyclase"/>
</dbReference>
<dbReference type="eggNOG" id="COG2205">
    <property type="taxonomic scope" value="Bacteria"/>
</dbReference>
<feature type="transmembrane region" description="Helical" evidence="3">
    <location>
        <begin position="12"/>
        <end position="36"/>
    </location>
</feature>
<name>W0AD53_9SPHN</name>
<keyword evidence="7" id="KW-1185">Reference proteome</keyword>
<comment type="catalytic activity">
    <reaction evidence="2">
        <text>2 GTP = 3',3'-c-di-GMP + 2 diphosphate</text>
        <dbReference type="Rhea" id="RHEA:24898"/>
        <dbReference type="ChEBI" id="CHEBI:33019"/>
        <dbReference type="ChEBI" id="CHEBI:37565"/>
        <dbReference type="ChEBI" id="CHEBI:58805"/>
        <dbReference type="EC" id="2.7.7.65"/>
    </reaction>
</comment>
<dbReference type="SUPFAM" id="SSF55073">
    <property type="entry name" value="Nucleotide cyclase"/>
    <property type="match status" value="1"/>
</dbReference>
<feature type="transmembrane region" description="Helical" evidence="3">
    <location>
        <begin position="365"/>
        <end position="388"/>
    </location>
</feature>
<evidence type="ECO:0000256" key="2">
    <source>
        <dbReference type="ARBA" id="ARBA00034247"/>
    </source>
</evidence>
<evidence type="ECO:0000313" key="6">
    <source>
        <dbReference type="EMBL" id="AHE54996.1"/>
    </source>
</evidence>
<evidence type="ECO:0000313" key="7">
    <source>
        <dbReference type="Proteomes" id="UP000018851"/>
    </source>
</evidence>
<dbReference type="CDD" id="cd01949">
    <property type="entry name" value="GGDEF"/>
    <property type="match status" value="1"/>
</dbReference>
<dbReference type="CDD" id="cd06225">
    <property type="entry name" value="HAMP"/>
    <property type="match status" value="1"/>
</dbReference>